<sequence>MRLLSIFLITHVLIGLLAADTNEAEGQGVENAAQYTRKATLQTCSGCRLNQLTHVKEFLTEDCGRDLDQDGQSGPCDMFPELYIEFVHGKVPKVIMHEEDDDVIQLHPLERDVIINLFTSRNFVKLVVPPKEKIKKPIEIDMVTSSDHKKMRQKMKEALEKLNLDKMVANSKEEI</sequence>
<feature type="chain" id="PRO_5004975664" evidence="1">
    <location>
        <begin position="20"/>
        <end position="175"/>
    </location>
</feature>
<name>X6NJG8_RETFI</name>
<dbReference type="Gene3D" id="3.40.30.50">
    <property type="entry name" value="Sep15/SelM thioredoxin-like domain, active-site redox motif"/>
    <property type="match status" value="1"/>
</dbReference>
<dbReference type="EMBL" id="ASPP01007869">
    <property type="protein sequence ID" value="ETO26440.1"/>
    <property type="molecule type" value="Genomic_DNA"/>
</dbReference>
<dbReference type="OrthoDB" id="25165at2759"/>
<evidence type="ECO:0000256" key="1">
    <source>
        <dbReference type="SAM" id="SignalP"/>
    </source>
</evidence>
<organism evidence="2 3">
    <name type="scientific">Reticulomyxa filosa</name>
    <dbReference type="NCBI Taxonomy" id="46433"/>
    <lineage>
        <taxon>Eukaryota</taxon>
        <taxon>Sar</taxon>
        <taxon>Rhizaria</taxon>
        <taxon>Retaria</taxon>
        <taxon>Foraminifera</taxon>
        <taxon>Monothalamids</taxon>
        <taxon>Reticulomyxidae</taxon>
        <taxon>Reticulomyxa</taxon>
    </lineage>
</organism>
<keyword evidence="1" id="KW-0732">Signal</keyword>
<dbReference type="SUPFAM" id="SSF52833">
    <property type="entry name" value="Thioredoxin-like"/>
    <property type="match status" value="1"/>
</dbReference>
<reference evidence="2 3" key="1">
    <citation type="journal article" date="2013" name="Curr. Biol.">
        <title>The Genome of the Foraminiferan Reticulomyxa filosa.</title>
        <authorList>
            <person name="Glockner G."/>
            <person name="Hulsmann N."/>
            <person name="Schleicher M."/>
            <person name="Noegel A.A."/>
            <person name="Eichinger L."/>
            <person name="Gallinger C."/>
            <person name="Pawlowski J."/>
            <person name="Sierra R."/>
            <person name="Euteneuer U."/>
            <person name="Pillet L."/>
            <person name="Moustafa A."/>
            <person name="Platzer M."/>
            <person name="Groth M."/>
            <person name="Szafranski K."/>
            <person name="Schliwa M."/>
        </authorList>
    </citation>
    <scope>NUCLEOTIDE SEQUENCE [LARGE SCALE GENOMIC DNA]</scope>
</reference>
<dbReference type="InterPro" id="IPR038219">
    <property type="entry name" value="Sep15/SelM_sf"/>
</dbReference>
<dbReference type="InterPro" id="IPR036249">
    <property type="entry name" value="Thioredoxin-like_sf"/>
</dbReference>
<feature type="signal peptide" evidence="1">
    <location>
        <begin position="1"/>
        <end position="19"/>
    </location>
</feature>
<evidence type="ECO:0000313" key="2">
    <source>
        <dbReference type="EMBL" id="ETO26440.1"/>
    </source>
</evidence>
<accession>X6NJG8</accession>
<proteinExistence type="predicted"/>
<protein>
    <submittedName>
        <fullName evidence="2">Uncharacterized protein</fullName>
    </submittedName>
</protein>
<dbReference type="AlphaFoldDB" id="X6NJG8"/>
<gene>
    <name evidence="2" type="ORF">RFI_10697</name>
</gene>
<dbReference type="Proteomes" id="UP000023152">
    <property type="component" value="Unassembled WGS sequence"/>
</dbReference>
<evidence type="ECO:0000313" key="3">
    <source>
        <dbReference type="Proteomes" id="UP000023152"/>
    </source>
</evidence>
<keyword evidence="3" id="KW-1185">Reference proteome</keyword>
<comment type="caution">
    <text evidence="2">The sequence shown here is derived from an EMBL/GenBank/DDBJ whole genome shotgun (WGS) entry which is preliminary data.</text>
</comment>